<dbReference type="Proteomes" id="UP000648187">
    <property type="component" value="Unassembled WGS sequence"/>
</dbReference>
<dbReference type="AlphaFoldDB" id="A0A835L3A6"/>
<sequence>FNKTVFNQHQENFRETRTILKEVYHKLQDIEKLLRANEEVVITKQDSVVNRANSLFDTYSKRIKQYKLPEDFKRANRKSSSPTYLYCNEEIAKNTVAPPELHLRTEQDYYRQLEDYNEGYLVVFMMELARLVAVKDLADVRSILRHTDSILFETLKSGKLGSLGYPVTHVLLKFGVFVSDEPTAVVRMTRTSAEVCQSLVDSFFAPYRRLLRTGKRHILLDAINYMLKIRFPNRNQSLKIL</sequence>
<keyword evidence="2" id="KW-1185">Reference proteome</keyword>
<accession>A0A835L3A6</accession>
<evidence type="ECO:0000313" key="2">
    <source>
        <dbReference type="Proteomes" id="UP000648187"/>
    </source>
</evidence>
<gene>
    <name evidence="1" type="ORF">HW555_009700</name>
</gene>
<evidence type="ECO:0000313" key="1">
    <source>
        <dbReference type="EMBL" id="KAF9411552.1"/>
    </source>
</evidence>
<name>A0A835L3A6_SPOEX</name>
<protein>
    <submittedName>
        <fullName evidence="1">Uncharacterized protein</fullName>
    </submittedName>
</protein>
<comment type="caution">
    <text evidence="1">The sequence shown here is derived from an EMBL/GenBank/DDBJ whole genome shotgun (WGS) entry which is preliminary data.</text>
</comment>
<feature type="non-terminal residue" evidence="1">
    <location>
        <position position="1"/>
    </location>
</feature>
<proteinExistence type="predicted"/>
<dbReference type="EMBL" id="JACKWZ010000221">
    <property type="protein sequence ID" value="KAF9411552.1"/>
    <property type="molecule type" value="Genomic_DNA"/>
</dbReference>
<organism evidence="1 2">
    <name type="scientific">Spodoptera exigua</name>
    <name type="common">Beet armyworm</name>
    <name type="synonym">Noctua fulgens</name>
    <dbReference type="NCBI Taxonomy" id="7107"/>
    <lineage>
        <taxon>Eukaryota</taxon>
        <taxon>Metazoa</taxon>
        <taxon>Ecdysozoa</taxon>
        <taxon>Arthropoda</taxon>
        <taxon>Hexapoda</taxon>
        <taxon>Insecta</taxon>
        <taxon>Pterygota</taxon>
        <taxon>Neoptera</taxon>
        <taxon>Endopterygota</taxon>
        <taxon>Lepidoptera</taxon>
        <taxon>Glossata</taxon>
        <taxon>Ditrysia</taxon>
        <taxon>Noctuoidea</taxon>
        <taxon>Noctuidae</taxon>
        <taxon>Amphipyrinae</taxon>
        <taxon>Spodoptera</taxon>
    </lineage>
</organism>
<reference evidence="1" key="1">
    <citation type="submission" date="2020-08" db="EMBL/GenBank/DDBJ databases">
        <title>Spodoptera exigua strain:BAW_Kor-Di-RS1 Genome sequencing and assembly.</title>
        <authorList>
            <person name="Kim J."/>
            <person name="Nam H.Y."/>
            <person name="Kwon M."/>
            <person name="Choi J.H."/>
            <person name="Cho S.R."/>
            <person name="Kim G.-H."/>
        </authorList>
    </citation>
    <scope>NUCLEOTIDE SEQUENCE</scope>
    <source>
        <strain evidence="1">BAW_Kor-Di-RS1</strain>
        <tissue evidence="1">Whole-body</tissue>
    </source>
</reference>